<dbReference type="InterPro" id="IPR001012">
    <property type="entry name" value="UBX_dom"/>
</dbReference>
<name>A0A1X0QYL4_RHIZD</name>
<dbReference type="Proteomes" id="UP000242414">
    <property type="component" value="Unassembled WGS sequence"/>
</dbReference>
<dbReference type="Gene3D" id="3.40.30.10">
    <property type="entry name" value="Glutaredoxin"/>
    <property type="match status" value="1"/>
</dbReference>
<feature type="region of interest" description="Disordered" evidence="2">
    <location>
        <begin position="273"/>
        <end position="296"/>
    </location>
</feature>
<reference evidence="5" key="1">
    <citation type="journal article" date="2016" name="Proc. Natl. Acad. Sci. U.S.A.">
        <title>Lipid metabolic changes in an early divergent fungus govern the establishment of a mutualistic symbiosis with endobacteria.</title>
        <authorList>
            <person name="Lastovetsky O.A."/>
            <person name="Gaspar M.L."/>
            <person name="Mondo S.J."/>
            <person name="LaButti K.M."/>
            <person name="Sandor L."/>
            <person name="Grigoriev I.V."/>
            <person name="Henry S.A."/>
            <person name="Pawlowska T.E."/>
        </authorList>
    </citation>
    <scope>NUCLEOTIDE SEQUENCE [LARGE SCALE GENOMIC DNA]</scope>
    <source>
        <strain evidence="5">ATCC 52814</strain>
    </source>
</reference>
<evidence type="ECO:0000256" key="2">
    <source>
        <dbReference type="SAM" id="MobiDB-lite"/>
    </source>
</evidence>
<keyword evidence="3" id="KW-0472">Membrane</keyword>
<evidence type="ECO:0000259" key="4">
    <source>
        <dbReference type="PROSITE" id="PS50033"/>
    </source>
</evidence>
<gene>
    <name evidence="5" type="ORF">BCV72DRAFT_7540</name>
</gene>
<dbReference type="Pfam" id="PF14555">
    <property type="entry name" value="UBA_4"/>
    <property type="match status" value="1"/>
</dbReference>
<dbReference type="CDD" id="cd01767">
    <property type="entry name" value="UBX"/>
    <property type="match status" value="1"/>
</dbReference>
<dbReference type="SUPFAM" id="SSF54236">
    <property type="entry name" value="Ubiquitin-like"/>
    <property type="match status" value="1"/>
</dbReference>
<dbReference type="Pfam" id="PF21021">
    <property type="entry name" value="FAF1"/>
    <property type="match status" value="1"/>
</dbReference>
<evidence type="ECO:0000256" key="3">
    <source>
        <dbReference type="SAM" id="Phobius"/>
    </source>
</evidence>
<dbReference type="PROSITE" id="PS50033">
    <property type="entry name" value="UBX"/>
    <property type="match status" value="1"/>
</dbReference>
<evidence type="ECO:0000313" key="5">
    <source>
        <dbReference type="EMBL" id="ORE04867.1"/>
    </source>
</evidence>
<protein>
    <submittedName>
        <fullName evidence="5">UBX-domain-containing protein</fullName>
    </submittedName>
</protein>
<keyword evidence="3" id="KW-0812">Transmembrane</keyword>
<dbReference type="Gene3D" id="3.10.20.90">
    <property type="entry name" value="Phosphatidylinositol 3-kinase Catalytic Subunit, Chain A, domain 1"/>
    <property type="match status" value="1"/>
</dbReference>
<dbReference type="OrthoDB" id="1026733at2759"/>
<dbReference type="PANTHER" id="PTHR23322">
    <property type="entry name" value="FAS-ASSOCIATED PROTEIN"/>
    <property type="match status" value="1"/>
</dbReference>
<evidence type="ECO:0000256" key="1">
    <source>
        <dbReference type="ARBA" id="ARBA00023054"/>
    </source>
</evidence>
<dbReference type="EMBL" id="KV921959">
    <property type="protein sequence ID" value="ORE04867.1"/>
    <property type="molecule type" value="Genomic_DNA"/>
</dbReference>
<keyword evidence="1" id="KW-0175">Coiled coil</keyword>
<dbReference type="GO" id="GO:0043130">
    <property type="term" value="F:ubiquitin binding"/>
    <property type="evidence" value="ECO:0007669"/>
    <property type="project" value="TreeGrafter"/>
</dbReference>
<feature type="compositionally biased region" description="Basic and acidic residues" evidence="2">
    <location>
        <begin position="278"/>
        <end position="295"/>
    </location>
</feature>
<organism evidence="5">
    <name type="scientific">Rhizopus microsporus var. microsporus</name>
    <dbReference type="NCBI Taxonomy" id="86635"/>
    <lineage>
        <taxon>Eukaryota</taxon>
        <taxon>Fungi</taxon>
        <taxon>Fungi incertae sedis</taxon>
        <taxon>Mucoromycota</taxon>
        <taxon>Mucoromycotina</taxon>
        <taxon>Mucoromycetes</taxon>
        <taxon>Mucorales</taxon>
        <taxon>Mucorineae</taxon>
        <taxon>Rhizopodaceae</taxon>
        <taxon>Rhizopus</taxon>
    </lineage>
</organism>
<dbReference type="Pfam" id="PF00789">
    <property type="entry name" value="UBX"/>
    <property type="match status" value="1"/>
</dbReference>
<dbReference type="SMART" id="SM00166">
    <property type="entry name" value="UBX"/>
    <property type="match status" value="1"/>
</dbReference>
<proteinExistence type="predicted"/>
<dbReference type="InterPro" id="IPR006577">
    <property type="entry name" value="UAS"/>
</dbReference>
<dbReference type="InterPro" id="IPR029071">
    <property type="entry name" value="Ubiquitin-like_domsf"/>
</dbReference>
<dbReference type="InterPro" id="IPR050730">
    <property type="entry name" value="UBX_domain-protein"/>
</dbReference>
<sequence>MESLDGLNEQQRRTLNQYQSITHSHDIEEAVRILTEYNWNLEEAIQNEYRKYYKDSLGGDQSTSASSSLLGHNRPMTERRRKSGLLSFFFWPFNLIWKIIWSLYSITARLFHKPITTNEPRHDPRSEADRFLRYFESTYGTIHPSFFEGSYTQALNISKKESKYMMVILISEEHDDNDAFCRSILTSSELLDFLRHHKIIVWGGNIRYTEAFQVSNILEATTYPFIAIIGLHSPSSSVSLSNLKLSVIDRIEGQTSPTSIIRRFENVMARTESTMNRLRSEREQREQEQRLREEQEQAYAESLRIDREREMRMHQERQEAIAREHNRLMEQRNRELYIRYLCQKISTNMTNPPENEKVTKISFRMADGSRAIHKFKGSDTLEDLYQFVEAYPYMEEYAHEPSINRIPDNYVHKYRFTIHSAFPRTEYQPDPTTNIANVKGLWPSATLIVDPDQDGESDEEY</sequence>
<dbReference type="InterPro" id="IPR049483">
    <property type="entry name" value="FAF1_2-like_UAS"/>
</dbReference>
<dbReference type="AlphaFoldDB" id="A0A1X0QYL4"/>
<dbReference type="InterPro" id="IPR036249">
    <property type="entry name" value="Thioredoxin-like_sf"/>
</dbReference>
<feature type="transmembrane region" description="Helical" evidence="3">
    <location>
        <begin position="84"/>
        <end position="104"/>
    </location>
</feature>
<dbReference type="SMART" id="SM00594">
    <property type="entry name" value="UAS"/>
    <property type="match status" value="1"/>
</dbReference>
<dbReference type="Gene3D" id="1.10.8.10">
    <property type="entry name" value="DNA helicase RuvA subunit, C-terminal domain"/>
    <property type="match status" value="1"/>
</dbReference>
<dbReference type="SUPFAM" id="SSF52833">
    <property type="entry name" value="Thioredoxin-like"/>
    <property type="match status" value="1"/>
</dbReference>
<dbReference type="GO" id="GO:0036503">
    <property type="term" value="P:ERAD pathway"/>
    <property type="evidence" value="ECO:0007669"/>
    <property type="project" value="TreeGrafter"/>
</dbReference>
<dbReference type="GO" id="GO:0005783">
    <property type="term" value="C:endoplasmic reticulum"/>
    <property type="evidence" value="ECO:0007669"/>
    <property type="project" value="TreeGrafter"/>
</dbReference>
<dbReference type="PANTHER" id="PTHR23322:SF1">
    <property type="entry name" value="FAS-ASSOCIATED FACTOR 2"/>
    <property type="match status" value="1"/>
</dbReference>
<accession>A0A1X0QYL4</accession>
<dbReference type="VEuPathDB" id="FungiDB:BCV72DRAFT_7540"/>
<feature type="domain" description="UBX" evidence="4">
    <location>
        <begin position="354"/>
        <end position="449"/>
    </location>
</feature>
<keyword evidence="3" id="KW-1133">Transmembrane helix</keyword>